<organism evidence="2 3">
    <name type="scientific">Ancylostoma ceylanicum</name>
    <dbReference type="NCBI Taxonomy" id="53326"/>
    <lineage>
        <taxon>Eukaryota</taxon>
        <taxon>Metazoa</taxon>
        <taxon>Ecdysozoa</taxon>
        <taxon>Nematoda</taxon>
        <taxon>Chromadorea</taxon>
        <taxon>Rhabditida</taxon>
        <taxon>Rhabditina</taxon>
        <taxon>Rhabditomorpha</taxon>
        <taxon>Strongyloidea</taxon>
        <taxon>Ancylostomatidae</taxon>
        <taxon>Ancylostomatinae</taxon>
        <taxon>Ancylostoma</taxon>
    </lineage>
</organism>
<gene>
    <name evidence="2" type="primary">Acey_s0784.g2331</name>
    <name evidence="2" type="ORF">Y032_0784g2331</name>
</gene>
<comment type="caution">
    <text evidence="2">The sequence shown here is derived from an EMBL/GenBank/DDBJ whole genome shotgun (WGS) entry which is preliminary data.</text>
</comment>
<dbReference type="OrthoDB" id="5893795at2759"/>
<dbReference type="AlphaFoldDB" id="A0A016WDZ5"/>
<keyword evidence="3" id="KW-1185">Reference proteome</keyword>
<accession>A0A016WDZ5</accession>
<dbReference type="Proteomes" id="UP000024635">
    <property type="component" value="Unassembled WGS sequence"/>
</dbReference>
<reference evidence="3" key="1">
    <citation type="journal article" date="2015" name="Nat. Genet.">
        <title>The genome and transcriptome of the zoonotic hookworm Ancylostoma ceylanicum identify infection-specific gene families.</title>
        <authorList>
            <person name="Schwarz E.M."/>
            <person name="Hu Y."/>
            <person name="Antoshechkin I."/>
            <person name="Miller M.M."/>
            <person name="Sternberg P.W."/>
            <person name="Aroian R.V."/>
        </authorList>
    </citation>
    <scope>NUCLEOTIDE SEQUENCE</scope>
    <source>
        <strain evidence="3">HY135</strain>
    </source>
</reference>
<evidence type="ECO:0000313" key="3">
    <source>
        <dbReference type="Proteomes" id="UP000024635"/>
    </source>
</evidence>
<dbReference type="EMBL" id="JARK01000384">
    <property type="protein sequence ID" value="EYC37497.1"/>
    <property type="molecule type" value="Genomic_DNA"/>
</dbReference>
<proteinExistence type="predicted"/>
<evidence type="ECO:0000256" key="1">
    <source>
        <dbReference type="SAM" id="MobiDB-lite"/>
    </source>
</evidence>
<evidence type="ECO:0000313" key="2">
    <source>
        <dbReference type="EMBL" id="EYC37497.1"/>
    </source>
</evidence>
<protein>
    <submittedName>
        <fullName evidence="2">Uncharacterized protein</fullName>
    </submittedName>
</protein>
<sequence>MSADSVAICTPGRSDDEPEPYYSPEKSYFEEKCEENSAHIAILEREILELRRAIEARMKWRRRTLRVMR</sequence>
<feature type="region of interest" description="Disordered" evidence="1">
    <location>
        <begin position="1"/>
        <end position="23"/>
    </location>
</feature>
<name>A0A016WDZ5_9BILA</name>